<sequence>MDKETKWALIIISIGLLLLTLSLHSI</sequence>
<feature type="transmembrane region" description="Helical" evidence="1">
    <location>
        <begin position="7"/>
        <end position="25"/>
    </location>
</feature>
<keyword evidence="1" id="KW-1133">Transmembrane helix</keyword>
<evidence type="ECO:0000313" key="2">
    <source>
        <dbReference type="EMBL" id="KKK41728.1"/>
    </source>
</evidence>
<gene>
    <name evidence="2" type="ORF">LCGC14_2560430</name>
</gene>
<feature type="non-terminal residue" evidence="2">
    <location>
        <position position="26"/>
    </location>
</feature>
<dbReference type="EMBL" id="LAZR01070377">
    <property type="protein sequence ID" value="KKK41728.1"/>
    <property type="molecule type" value="Genomic_DNA"/>
</dbReference>
<name>A0A0F8VAT7_9ZZZZ</name>
<protein>
    <submittedName>
        <fullName evidence="2">Uncharacterized protein</fullName>
    </submittedName>
</protein>
<accession>A0A0F8VAT7</accession>
<reference evidence="2" key="1">
    <citation type="journal article" date="2015" name="Nature">
        <title>Complex archaea that bridge the gap between prokaryotes and eukaryotes.</title>
        <authorList>
            <person name="Spang A."/>
            <person name="Saw J.H."/>
            <person name="Jorgensen S.L."/>
            <person name="Zaremba-Niedzwiedzka K."/>
            <person name="Martijn J."/>
            <person name="Lind A.E."/>
            <person name="van Eijk R."/>
            <person name="Schleper C."/>
            <person name="Guy L."/>
            <person name="Ettema T.J."/>
        </authorList>
    </citation>
    <scope>NUCLEOTIDE SEQUENCE</scope>
</reference>
<organism evidence="2">
    <name type="scientific">marine sediment metagenome</name>
    <dbReference type="NCBI Taxonomy" id="412755"/>
    <lineage>
        <taxon>unclassified sequences</taxon>
        <taxon>metagenomes</taxon>
        <taxon>ecological metagenomes</taxon>
    </lineage>
</organism>
<dbReference type="AlphaFoldDB" id="A0A0F8VAT7"/>
<keyword evidence="1" id="KW-0812">Transmembrane</keyword>
<comment type="caution">
    <text evidence="2">The sequence shown here is derived from an EMBL/GenBank/DDBJ whole genome shotgun (WGS) entry which is preliminary data.</text>
</comment>
<proteinExistence type="predicted"/>
<evidence type="ECO:0000256" key="1">
    <source>
        <dbReference type="SAM" id="Phobius"/>
    </source>
</evidence>
<keyword evidence="1" id="KW-0472">Membrane</keyword>